<evidence type="ECO:0000256" key="4">
    <source>
        <dbReference type="ARBA" id="ARBA00006915"/>
    </source>
</evidence>
<evidence type="ECO:0000256" key="5">
    <source>
        <dbReference type="ARBA" id="ARBA00011738"/>
    </source>
</evidence>
<dbReference type="EMBL" id="CP147407">
    <property type="protein sequence ID" value="WXB95410.1"/>
    <property type="molecule type" value="Genomic_DNA"/>
</dbReference>
<dbReference type="SUPFAM" id="SSF52418">
    <property type="entry name" value="Nucleoside phosphorylase/phosphoribosyltransferase catalytic domain"/>
    <property type="match status" value="1"/>
</dbReference>
<dbReference type="InterPro" id="IPR013102">
    <property type="entry name" value="PYNP_C"/>
</dbReference>
<dbReference type="NCBIfam" id="TIGR02644">
    <property type="entry name" value="Y_phosphoryl"/>
    <property type="match status" value="1"/>
</dbReference>
<evidence type="ECO:0000256" key="7">
    <source>
        <dbReference type="ARBA" id="ARBA00014680"/>
    </source>
</evidence>
<dbReference type="InterPro" id="IPR036566">
    <property type="entry name" value="PYNP-like_C_sf"/>
</dbReference>
<dbReference type="EC" id="2.4.2.2" evidence="6"/>
<protein>
    <recommendedName>
        <fullName evidence="7">Pyrimidine-nucleoside phosphorylase</fullName>
        <ecNumber evidence="6">2.4.2.2</ecNumber>
    </recommendedName>
</protein>
<dbReference type="InterPro" id="IPR036320">
    <property type="entry name" value="Glycosyl_Trfase_fam3_N_dom_sf"/>
</dbReference>
<gene>
    <name evidence="13" type="ORF">WCV65_12595</name>
</gene>
<comment type="similarity">
    <text evidence="4">Belongs to the thymidine/pyrimidine-nucleoside phosphorylase family.</text>
</comment>
<evidence type="ECO:0000256" key="10">
    <source>
        <dbReference type="ARBA" id="ARBA00048453"/>
    </source>
</evidence>
<dbReference type="InterPro" id="IPR018090">
    <property type="entry name" value="Pyrmidine_PPas_bac/euk"/>
</dbReference>
<evidence type="ECO:0000256" key="8">
    <source>
        <dbReference type="ARBA" id="ARBA00022676"/>
    </source>
</evidence>
<dbReference type="Gene3D" id="1.20.970.10">
    <property type="entry name" value="Transferase, Pyrimidine Nucleoside Phosphorylase, Chain C"/>
    <property type="match status" value="1"/>
</dbReference>
<evidence type="ECO:0000313" key="14">
    <source>
        <dbReference type="Proteomes" id="UP001377337"/>
    </source>
</evidence>
<comment type="cofactor">
    <cofactor evidence="2">
        <name>K(+)</name>
        <dbReference type="ChEBI" id="CHEBI:29103"/>
    </cofactor>
</comment>
<dbReference type="PANTHER" id="PTHR10515">
    <property type="entry name" value="THYMIDINE PHOSPHORYLASE"/>
    <property type="match status" value="1"/>
</dbReference>
<dbReference type="Gene3D" id="3.90.1170.30">
    <property type="entry name" value="Pyrimidine nucleoside phosphorylase-like, C-terminal domain"/>
    <property type="match status" value="1"/>
</dbReference>
<comment type="subunit">
    <text evidence="5">Homodimer.</text>
</comment>
<dbReference type="InterPro" id="IPR000053">
    <property type="entry name" value="Thymidine/pyrmidine_PPase"/>
</dbReference>
<dbReference type="NCBIfam" id="NF004490">
    <property type="entry name" value="PRK05820.1"/>
    <property type="match status" value="1"/>
</dbReference>
<comment type="function">
    <text evidence="3">Catalyzes phosphorolysis of the pyrimidine nucleosides uridine, thymidine and 2'-deoxyuridine with the formation of the corresponding pyrimidine base and ribose-1-phosphate.</text>
</comment>
<evidence type="ECO:0000256" key="1">
    <source>
        <dbReference type="ARBA" id="ARBA00001066"/>
    </source>
</evidence>
<dbReference type="InterPro" id="IPR035902">
    <property type="entry name" value="Nuc_phospho_transferase"/>
</dbReference>
<evidence type="ECO:0000256" key="6">
    <source>
        <dbReference type="ARBA" id="ARBA00011889"/>
    </source>
</evidence>
<keyword evidence="14" id="KW-1185">Reference proteome</keyword>
<evidence type="ECO:0000313" key="13">
    <source>
        <dbReference type="EMBL" id="WXB95410.1"/>
    </source>
</evidence>
<dbReference type="RefSeq" id="WP_035411266.1">
    <property type="nucleotide sequence ID" value="NZ_CP147407.1"/>
</dbReference>
<feature type="domain" description="Pyrimidine nucleoside phosphorylase C-terminal" evidence="12">
    <location>
        <begin position="345"/>
        <end position="418"/>
    </location>
</feature>
<dbReference type="InterPro" id="IPR017872">
    <property type="entry name" value="Pyrmidine_PPase_CS"/>
</dbReference>
<dbReference type="Pfam" id="PF07831">
    <property type="entry name" value="PYNP_C"/>
    <property type="match status" value="1"/>
</dbReference>
<accession>A0ABZ2NCR4</accession>
<comment type="catalytic activity">
    <reaction evidence="10">
        <text>uridine + phosphate = alpha-D-ribose 1-phosphate + uracil</text>
        <dbReference type="Rhea" id="RHEA:24388"/>
        <dbReference type="ChEBI" id="CHEBI:16704"/>
        <dbReference type="ChEBI" id="CHEBI:17568"/>
        <dbReference type="ChEBI" id="CHEBI:43474"/>
        <dbReference type="ChEBI" id="CHEBI:57720"/>
        <dbReference type="EC" id="2.4.2.2"/>
    </reaction>
</comment>
<dbReference type="PIRSF" id="PIRSF000478">
    <property type="entry name" value="TP_PyNP"/>
    <property type="match status" value="1"/>
</dbReference>
<proteinExistence type="inferred from homology"/>
<keyword evidence="8 13" id="KW-0328">Glycosyltransferase</keyword>
<reference evidence="13 14" key="1">
    <citation type="submission" date="2024-02" db="EMBL/GenBank/DDBJ databases">
        <title>Seven novel Bacillus-like species.</title>
        <authorList>
            <person name="Liu G."/>
        </authorList>
    </citation>
    <scope>NUCLEOTIDE SEQUENCE [LARGE SCALE GENOMIC DNA]</scope>
    <source>
        <strain evidence="13 14">FJAT-52054</strain>
    </source>
</reference>
<dbReference type="GO" id="GO:0016154">
    <property type="term" value="F:pyrimidine-nucleoside phosphorylase activity"/>
    <property type="evidence" value="ECO:0007669"/>
    <property type="project" value="UniProtKB-EC"/>
</dbReference>
<comment type="catalytic activity">
    <reaction evidence="1">
        <text>2'-deoxyuridine + phosphate = 2-deoxy-alpha-D-ribose 1-phosphate + uracil</text>
        <dbReference type="Rhea" id="RHEA:22824"/>
        <dbReference type="ChEBI" id="CHEBI:16450"/>
        <dbReference type="ChEBI" id="CHEBI:17568"/>
        <dbReference type="ChEBI" id="CHEBI:43474"/>
        <dbReference type="ChEBI" id="CHEBI:57259"/>
        <dbReference type="EC" id="2.4.2.2"/>
    </reaction>
</comment>
<name>A0ABZ2NCR4_9BACI</name>
<evidence type="ECO:0000256" key="11">
    <source>
        <dbReference type="ARBA" id="ARBA00048525"/>
    </source>
</evidence>
<comment type="catalytic activity">
    <reaction evidence="11">
        <text>thymidine + phosphate = 2-deoxy-alpha-D-ribose 1-phosphate + thymine</text>
        <dbReference type="Rhea" id="RHEA:16037"/>
        <dbReference type="ChEBI" id="CHEBI:17748"/>
        <dbReference type="ChEBI" id="CHEBI:17821"/>
        <dbReference type="ChEBI" id="CHEBI:43474"/>
        <dbReference type="ChEBI" id="CHEBI:57259"/>
        <dbReference type="EC" id="2.4.2.2"/>
    </reaction>
</comment>
<dbReference type="Pfam" id="PF00591">
    <property type="entry name" value="Glycos_transf_3"/>
    <property type="match status" value="1"/>
</dbReference>
<sequence>MRMVDLIQKKRDGKLLAKEEIEYVVNGYKNDTIPDYQMSSFLMAVYFKGMTKEEVSYLTDAMVNSGETVDLSGIKGIKVDKHSTGGVGDKISLIVAPLVASVGVPVAKMSGRGLGHTGGTIDKLEAVEGFSVELSGKQFIDNVNKHGISIIGQSGDLVPADKKIYALRDVTATVDSIPLIASSIMSKKIAMGADAIVLDVKTGAGAFMKTLDRAKDLASTMVEIGSHLNRNTIAVITDMNQPLGYEVGNANEIKEVIEVLKGKGSEDLIEISMAIAVQMSILGGIYQTQEEARAGLNEAIESGKALEKFKEFVSSQNGNADQIDSIDLLPQAQHHVEVKSKQSGYVKDIDAEAIGVAALLLGAGRQTKEDKIDYAAGVSLKKKAGDEVAEGEVIAILHFNKDDHQQAMDTLYDAFSYSNEKPEKRPFVYEIISK</sequence>
<evidence type="ECO:0000256" key="3">
    <source>
        <dbReference type="ARBA" id="ARBA00003877"/>
    </source>
</evidence>
<evidence type="ECO:0000259" key="12">
    <source>
        <dbReference type="SMART" id="SM00941"/>
    </source>
</evidence>
<organism evidence="13 14">
    <name type="scientific">Metabacillus sediminis</name>
    <dbReference type="NCBI Taxonomy" id="3117746"/>
    <lineage>
        <taxon>Bacteria</taxon>
        <taxon>Bacillati</taxon>
        <taxon>Bacillota</taxon>
        <taxon>Bacilli</taxon>
        <taxon>Bacillales</taxon>
        <taxon>Bacillaceae</taxon>
        <taxon>Metabacillus</taxon>
    </lineage>
</organism>
<keyword evidence="9 13" id="KW-0808">Transferase</keyword>
<dbReference type="Proteomes" id="UP001377337">
    <property type="component" value="Chromosome"/>
</dbReference>
<dbReference type="SMART" id="SM00941">
    <property type="entry name" value="PYNP_C"/>
    <property type="match status" value="1"/>
</dbReference>
<dbReference type="Pfam" id="PF02885">
    <property type="entry name" value="Glycos_trans_3N"/>
    <property type="match status" value="1"/>
</dbReference>
<dbReference type="Gene3D" id="3.40.1030.10">
    <property type="entry name" value="Nucleoside phosphorylase/phosphoribosyltransferase catalytic domain"/>
    <property type="match status" value="1"/>
</dbReference>
<dbReference type="NCBIfam" id="NF004747">
    <property type="entry name" value="PRK06078.1"/>
    <property type="match status" value="1"/>
</dbReference>
<dbReference type="SUPFAM" id="SSF47648">
    <property type="entry name" value="Nucleoside phosphorylase/phosphoribosyltransferase N-terminal domain"/>
    <property type="match status" value="1"/>
</dbReference>
<dbReference type="PANTHER" id="PTHR10515:SF0">
    <property type="entry name" value="THYMIDINE PHOSPHORYLASE"/>
    <property type="match status" value="1"/>
</dbReference>
<dbReference type="InterPro" id="IPR000312">
    <property type="entry name" value="Glycosyl_Trfase_fam3"/>
</dbReference>
<evidence type="ECO:0000256" key="2">
    <source>
        <dbReference type="ARBA" id="ARBA00001958"/>
    </source>
</evidence>
<dbReference type="PROSITE" id="PS00647">
    <property type="entry name" value="THYMID_PHOSPHORYLASE"/>
    <property type="match status" value="1"/>
</dbReference>
<evidence type="ECO:0000256" key="9">
    <source>
        <dbReference type="ARBA" id="ARBA00022679"/>
    </source>
</evidence>
<dbReference type="SUPFAM" id="SSF54680">
    <property type="entry name" value="Pyrimidine nucleoside phosphorylase C-terminal domain"/>
    <property type="match status" value="1"/>
</dbReference>
<dbReference type="InterPro" id="IPR017459">
    <property type="entry name" value="Glycosyl_Trfase_fam3_N_dom"/>
</dbReference>